<feature type="repeat" description="TPR" evidence="1">
    <location>
        <begin position="390"/>
        <end position="423"/>
    </location>
</feature>
<sequence>MARNSNAFDDRKTSDEEVKSALADLIADKRFRATDRGKAILNYIAGLYFTGCGEGVKGYSIAIDVLGRPDSFDPSTDPIVRIEVSRLRAALVQYYEAFGREKPIEIELPKGKYALAFNRRAAVETPESDTPVARDAIPPPMSVPTTLRRRLKYLDLAVASFALLVSLALVYFLTHRSTDTVKPTVAIDFRAENPAFNVEAENVRDSLLIALGNFHTLALRSDDSGSIDPQTRFPAYTVRMRYRVEDEIKSIWWQVNDEVKNVIVSSGVEEASGLGQSAEQVRASLSSSLSQKLAASNSVINNRIAADVKVPFTGNVCVLKAEIALAKGQAQPDDGICLEKTLKSDPRQSDAMAALSRVLVNANGPVISREVLDRSLELARDAVSIAPWSDRAEFALMEANFRKGRIDEALEAGKRALSLNPNNLEAKAGLAMVLFANENWEQAIALVDESNQDKRNIALKARTVLALDAARRGDWHDVLLRANQLPPQNDFATGFRLAALVQLRPTEALAELQDVKHSNPNLSKTVGEELAAMSVPNVVTNVIMAQIKIVQTKTLLHESAQRN</sequence>
<protein>
    <submittedName>
        <fullName evidence="3">Tetratricopeptide repeat protein</fullName>
    </submittedName>
</protein>
<dbReference type="InterPro" id="IPR011990">
    <property type="entry name" value="TPR-like_helical_dom_sf"/>
</dbReference>
<dbReference type="Gene3D" id="1.25.40.10">
    <property type="entry name" value="Tetratricopeptide repeat domain"/>
    <property type="match status" value="1"/>
</dbReference>
<dbReference type="EMBL" id="JAAVLN010000003">
    <property type="protein sequence ID" value="NKC05237.1"/>
    <property type="molecule type" value="Genomic_DNA"/>
</dbReference>
<dbReference type="RefSeq" id="WP_171058764.1">
    <property type="nucleotide sequence ID" value="NZ_JBHEEQ010000006.1"/>
</dbReference>
<proteinExistence type="predicted"/>
<keyword evidence="2" id="KW-0812">Transmembrane</keyword>
<keyword evidence="4" id="KW-1185">Reference proteome</keyword>
<dbReference type="SUPFAM" id="SSF48452">
    <property type="entry name" value="TPR-like"/>
    <property type="match status" value="1"/>
</dbReference>
<reference evidence="3 4" key="1">
    <citation type="submission" date="2020-03" db="EMBL/GenBank/DDBJ databases">
        <title>Whole genome sequencing of clinical and environmental type strains of Ochrobactrum.</title>
        <authorList>
            <person name="Dharne M."/>
        </authorList>
    </citation>
    <scope>NUCLEOTIDE SEQUENCE [LARGE SCALE GENOMIC DNA]</scope>
    <source>
        <strain evidence="3 4">CIP 109452</strain>
    </source>
</reference>
<dbReference type="Proteomes" id="UP000704467">
    <property type="component" value="Unassembled WGS sequence"/>
</dbReference>
<keyword evidence="2" id="KW-0472">Membrane</keyword>
<dbReference type="PROSITE" id="PS50005">
    <property type="entry name" value="TPR"/>
    <property type="match status" value="1"/>
</dbReference>
<gene>
    <name evidence="3" type="ORF">HED55_25030</name>
</gene>
<dbReference type="InterPro" id="IPR019734">
    <property type="entry name" value="TPR_rpt"/>
</dbReference>
<evidence type="ECO:0000256" key="1">
    <source>
        <dbReference type="PROSITE-ProRule" id="PRU00339"/>
    </source>
</evidence>
<evidence type="ECO:0000313" key="3">
    <source>
        <dbReference type="EMBL" id="NKC05237.1"/>
    </source>
</evidence>
<feature type="transmembrane region" description="Helical" evidence="2">
    <location>
        <begin position="153"/>
        <end position="173"/>
    </location>
</feature>
<accession>A0ABX1DVF8</accession>
<evidence type="ECO:0000313" key="4">
    <source>
        <dbReference type="Proteomes" id="UP000704467"/>
    </source>
</evidence>
<keyword evidence="2" id="KW-1133">Transmembrane helix</keyword>
<evidence type="ECO:0000256" key="2">
    <source>
        <dbReference type="SAM" id="Phobius"/>
    </source>
</evidence>
<name>A0ABX1DVF8_9HYPH</name>
<keyword evidence="1" id="KW-0802">TPR repeat</keyword>
<dbReference type="Pfam" id="PF14559">
    <property type="entry name" value="TPR_19"/>
    <property type="match status" value="1"/>
</dbReference>
<organism evidence="3 4">
    <name type="scientific">Brucella haematophila</name>
    <dbReference type="NCBI Taxonomy" id="419474"/>
    <lineage>
        <taxon>Bacteria</taxon>
        <taxon>Pseudomonadati</taxon>
        <taxon>Pseudomonadota</taxon>
        <taxon>Alphaproteobacteria</taxon>
        <taxon>Hyphomicrobiales</taxon>
        <taxon>Brucellaceae</taxon>
        <taxon>Brucella/Ochrobactrum group</taxon>
        <taxon>Brucella</taxon>
    </lineage>
</organism>
<comment type="caution">
    <text evidence="3">The sequence shown here is derived from an EMBL/GenBank/DDBJ whole genome shotgun (WGS) entry which is preliminary data.</text>
</comment>